<reference evidence="2 3" key="1">
    <citation type="submission" date="2017-04" db="EMBL/GenBank/DDBJ databases">
        <authorList>
            <person name="Afonso C.L."/>
            <person name="Miller P.J."/>
            <person name="Scott M.A."/>
            <person name="Spackman E."/>
            <person name="Goraichik I."/>
            <person name="Dimitrov K.M."/>
            <person name="Suarez D.L."/>
            <person name="Swayne D.E."/>
        </authorList>
    </citation>
    <scope>NUCLEOTIDE SEQUENCE [LARGE SCALE GENOMIC DNA]</scope>
    <source>
        <strain evidence="2 3">11</strain>
    </source>
</reference>
<dbReference type="GO" id="GO:0008999">
    <property type="term" value="F:protein-N-terminal-alanine acetyltransferase activity"/>
    <property type="evidence" value="ECO:0007669"/>
    <property type="project" value="TreeGrafter"/>
</dbReference>
<protein>
    <submittedName>
        <fullName evidence="2">Ribosomal-protein-alanine N-acetyltransferase</fullName>
    </submittedName>
</protein>
<dbReference type="SUPFAM" id="SSF55729">
    <property type="entry name" value="Acyl-CoA N-acyltransferases (Nat)"/>
    <property type="match status" value="1"/>
</dbReference>
<keyword evidence="3" id="KW-1185">Reference proteome</keyword>
<dbReference type="EMBL" id="FXAZ01000001">
    <property type="protein sequence ID" value="SMG20206.1"/>
    <property type="molecule type" value="Genomic_DNA"/>
</dbReference>
<evidence type="ECO:0000259" key="1">
    <source>
        <dbReference type="PROSITE" id="PS51186"/>
    </source>
</evidence>
<sequence>MKRNDSIIQTKRLYLRELTLNDAYAVYKHFSDSQVTRYMDIEPCKSLAEAEEIISFHIQDTGCRYGLFLHDSSQLIGTCGYHCWRHEPTISKAELGFDLSPQYWGKGLMQEGLLHMIRIGFDVMKLDVIEATTDVANTRSQRLLKRLGFTATGIQADGLLHFALYTPSKNINKGVES</sequence>
<dbReference type="InterPro" id="IPR016181">
    <property type="entry name" value="Acyl_CoA_acyltransferase"/>
</dbReference>
<dbReference type="InterPro" id="IPR051531">
    <property type="entry name" value="N-acetyltransferase"/>
</dbReference>
<keyword evidence="2" id="KW-0808">Transferase</keyword>
<evidence type="ECO:0000313" key="3">
    <source>
        <dbReference type="Proteomes" id="UP000193834"/>
    </source>
</evidence>
<dbReference type="AlphaFoldDB" id="A0A1X7J0B5"/>
<dbReference type="PROSITE" id="PS51186">
    <property type="entry name" value="GNAT"/>
    <property type="match status" value="1"/>
</dbReference>
<dbReference type="GO" id="GO:0005737">
    <property type="term" value="C:cytoplasm"/>
    <property type="evidence" value="ECO:0007669"/>
    <property type="project" value="TreeGrafter"/>
</dbReference>
<name>A0A1X7J0B5_9BACL</name>
<dbReference type="InterPro" id="IPR000182">
    <property type="entry name" value="GNAT_dom"/>
</dbReference>
<proteinExistence type="predicted"/>
<feature type="domain" description="N-acetyltransferase" evidence="1">
    <location>
        <begin position="13"/>
        <end position="172"/>
    </location>
</feature>
<dbReference type="STRING" id="1852522.SAMN06295960_1009"/>
<organism evidence="2 3">
    <name type="scientific">Paenibacillus aquistagni</name>
    <dbReference type="NCBI Taxonomy" id="1852522"/>
    <lineage>
        <taxon>Bacteria</taxon>
        <taxon>Bacillati</taxon>
        <taxon>Bacillota</taxon>
        <taxon>Bacilli</taxon>
        <taxon>Bacillales</taxon>
        <taxon>Paenibacillaceae</taxon>
        <taxon>Paenibacillus</taxon>
    </lineage>
</organism>
<evidence type="ECO:0000313" key="2">
    <source>
        <dbReference type="EMBL" id="SMG20206.1"/>
    </source>
</evidence>
<dbReference type="PANTHER" id="PTHR43792">
    <property type="entry name" value="GNAT FAMILY, PUTATIVE (AFU_ORTHOLOGUE AFUA_3G00765)-RELATED-RELATED"/>
    <property type="match status" value="1"/>
</dbReference>
<dbReference type="PANTHER" id="PTHR43792:SF9">
    <property type="entry name" value="RIBOSOMAL-PROTEIN-ALANINE ACETYLTRANSFERASE"/>
    <property type="match status" value="1"/>
</dbReference>
<dbReference type="Pfam" id="PF13302">
    <property type="entry name" value="Acetyltransf_3"/>
    <property type="match status" value="1"/>
</dbReference>
<dbReference type="Gene3D" id="3.40.630.30">
    <property type="match status" value="1"/>
</dbReference>
<dbReference type="OrthoDB" id="9785602at2"/>
<accession>A0A1X7J0B5</accession>
<dbReference type="RefSeq" id="WP_085493203.1">
    <property type="nucleotide sequence ID" value="NZ_FXAZ01000001.1"/>
</dbReference>
<gene>
    <name evidence="2" type="ORF">SAMN06295960_1009</name>
</gene>
<dbReference type="Proteomes" id="UP000193834">
    <property type="component" value="Unassembled WGS sequence"/>
</dbReference>